<keyword evidence="9" id="KW-1185">Reference proteome</keyword>
<dbReference type="Proteomes" id="UP000067626">
    <property type="component" value="Chromosome"/>
</dbReference>
<dbReference type="PANTHER" id="PTHR43775">
    <property type="entry name" value="FATTY ACID SYNTHASE"/>
    <property type="match status" value="1"/>
</dbReference>
<dbReference type="SMART" id="SM00827">
    <property type="entry name" value="PKS_AT"/>
    <property type="match status" value="1"/>
</dbReference>
<proteinExistence type="predicted"/>
<evidence type="ECO:0000256" key="3">
    <source>
        <dbReference type="ARBA" id="ARBA00022679"/>
    </source>
</evidence>
<dbReference type="Pfam" id="PF00109">
    <property type="entry name" value="ketoacyl-synt"/>
    <property type="match status" value="1"/>
</dbReference>
<dbReference type="AlphaFoldDB" id="G4RJB6"/>
<dbReference type="Gene3D" id="3.30.70.3290">
    <property type="match status" value="1"/>
</dbReference>
<evidence type="ECO:0000313" key="6">
    <source>
        <dbReference type="EMBL" id="AIR74913.1"/>
    </source>
</evidence>
<sequence>MSYGDDARERVSQLSPKRLALLALELQDRLNTIELAAHEPIAIVGMACRLPGGLDRPEAFWRLLRDGGDAITEVPKERWDVDAYYDPDLTSPLTMNTRWGSFIHGVDGFDPEFFGISYREACAMDPQQRLLLEVSWEALERAGMSTAQIAGTDAGVFIGCASVDYYSLMRNPPTRGGSGVAMSIMANRLSYFFDLRGPSMTIDTACSSSLVAANLACQALRNGTIRMALVGGVNLILSPVTTISASQAGMMAPDGRCKTFDERANGYVRSEGCGVVVLKRLSDAVADRDHILAVIRGLAVNQDGRTGVITAPNGLAQQAVVRKALKDAGLDPAALTYIEAHGTGTALGDSIEVEALGKVFAARPGGPACALGSVKTNLGHTEAAAGVTGLIKLVLALQHREIPPVVHLQKQNPHIRLDDTPFYIPTSVSPWPSGAVPRAAGLSSFGVGGTNAHVIIEEAPPQPDVPREDRDGKRECLLPLSATNESSLRALARSYADHLVERPETSIADLCQVAGGGRAHFQHRLVLPVATVDDAIVPLCQFSEGGEAQGIKRGTVSAGRRPKMAFLFTGQGSQYAGMGRAFYEQQPVFREAIERCAEALRPHLPVPLSSIMFPAPGESPPIDETACTQPALFALGYALAELWKSWGVVPDVVMGHSVGEYTAACVAGVFSLEEGLSLIATRGRLMQELTRPGAMALVAADVERVERAIGDRKERVGIAAINGPNSVVVSGLPDDVGLVLRDLEDDYVFTTPLKVSQAFHSPLMSPVLEPFRQAAMRVQFEAPRIPMLSNLSGQAFGPGVIPDAAYWVEHIRAPVRFSEQVNTLASQGCDVFVELGPHDTLVKMARRCLSEAAGRGILPLTSLAPDGDVDRRFLEAIGELYVRGAQIDWRGMDPEQRCRRIPLPTYPFSRRRCWLEDHEMRPFPREELET</sequence>
<dbReference type="InterPro" id="IPR014043">
    <property type="entry name" value="Acyl_transferase_dom"/>
</dbReference>
<dbReference type="OrthoDB" id="5349841at2"/>
<dbReference type="InterPro" id="IPR016036">
    <property type="entry name" value="Malonyl_transacylase_ACP-bd"/>
</dbReference>
<dbReference type="FunFam" id="3.40.366.10:FF:000002">
    <property type="entry name" value="Probable polyketide synthase 2"/>
    <property type="match status" value="1"/>
</dbReference>
<protein>
    <submittedName>
        <fullName evidence="8">Polyketide synthase</fullName>
    </submittedName>
</protein>
<dbReference type="GO" id="GO:0005737">
    <property type="term" value="C:cytoplasm"/>
    <property type="evidence" value="ECO:0007669"/>
    <property type="project" value="TreeGrafter"/>
</dbReference>
<accession>G4RJB6</accession>
<dbReference type="SUPFAM" id="SSF52151">
    <property type="entry name" value="FabD/lysophospholipase-like"/>
    <property type="match status" value="1"/>
</dbReference>
<dbReference type="Gene3D" id="3.40.47.10">
    <property type="match status" value="1"/>
</dbReference>
<dbReference type="InterPro" id="IPR014030">
    <property type="entry name" value="Ketoacyl_synth_N"/>
</dbReference>
<dbReference type="EMBL" id="FN547928">
    <property type="protein sequence ID" value="CBD77738.1"/>
    <property type="molecule type" value="Genomic_DNA"/>
</dbReference>
<dbReference type="GO" id="GO:0004312">
    <property type="term" value="F:fatty acid synthase activity"/>
    <property type="evidence" value="ECO:0007669"/>
    <property type="project" value="TreeGrafter"/>
</dbReference>
<dbReference type="KEGG" id="ccro:CMC5_030030"/>
<reference evidence="7 9" key="3">
    <citation type="submission" date="2015-07" db="EMBL/GenBank/DDBJ databases">
        <title>Genome analysis of myxobacterium Chondromyces crocatus Cm c5 reveals a high potential for natural compound synthesis and the genetic basis for the loss of fruiting body formation.</title>
        <authorList>
            <person name="Zaburannyi N."/>
            <person name="Bunk B."/>
            <person name="Maier J."/>
            <person name="Overmann J."/>
            <person name="Mueller R."/>
        </authorList>
    </citation>
    <scope>NUCLEOTIDE SEQUENCE [LARGE SCALE GENOMIC DNA]</scope>
    <source>
        <strain evidence="7 9">Cm c5</strain>
    </source>
</reference>
<dbReference type="GO" id="GO:0005886">
    <property type="term" value="C:plasma membrane"/>
    <property type="evidence" value="ECO:0007669"/>
    <property type="project" value="TreeGrafter"/>
</dbReference>
<evidence type="ECO:0000256" key="2">
    <source>
        <dbReference type="ARBA" id="ARBA00022553"/>
    </source>
</evidence>
<feature type="domain" description="Ketosynthase family 3 (KS3)" evidence="5">
    <location>
        <begin position="38"/>
        <end position="458"/>
    </location>
</feature>
<evidence type="ECO:0000313" key="9">
    <source>
        <dbReference type="Proteomes" id="UP000067626"/>
    </source>
</evidence>
<dbReference type="FunFam" id="3.40.47.10:FF:000019">
    <property type="entry name" value="Polyketide synthase type I"/>
    <property type="match status" value="1"/>
</dbReference>
<evidence type="ECO:0000259" key="5">
    <source>
        <dbReference type="PROSITE" id="PS52004"/>
    </source>
</evidence>
<dbReference type="InterPro" id="IPR001227">
    <property type="entry name" value="Ac_transferase_dom_sf"/>
</dbReference>
<dbReference type="CDD" id="cd00833">
    <property type="entry name" value="PKS"/>
    <property type="match status" value="1"/>
</dbReference>
<keyword evidence="3" id="KW-0808">Transferase</keyword>
<dbReference type="Gene3D" id="3.40.366.10">
    <property type="entry name" value="Malonyl-Coenzyme A Acyl Carrier Protein, domain 2"/>
    <property type="match status" value="1"/>
</dbReference>
<dbReference type="Pfam" id="PF16197">
    <property type="entry name" value="KAsynt_C_assoc"/>
    <property type="match status" value="1"/>
</dbReference>
<keyword evidence="1" id="KW-0596">Phosphopantetheine</keyword>
<reference evidence="6" key="2">
    <citation type="journal article" date="2014" name="Chem. Biol.">
        <title>Biosynthesis of crocacin involves an unusual hydrolytic release domain showing similarity to condensation domains.</title>
        <authorList>
            <person name="Muller S."/>
            <person name="Rachid S."/>
            <person name="Hoffmann T."/>
            <person name="Surup F."/>
            <person name="Volz C."/>
            <person name="Zaburannyi N."/>
            <person name="Muller R."/>
        </authorList>
    </citation>
    <scope>NUCLEOTIDE SEQUENCE</scope>
    <source>
        <strain evidence="6">Cm c5</strain>
    </source>
</reference>
<dbReference type="RefSeq" id="WP_050431038.1">
    <property type="nucleotide sequence ID" value="NZ_CP012159.1"/>
</dbReference>
<dbReference type="InterPro" id="IPR032821">
    <property type="entry name" value="PKS_assoc"/>
</dbReference>
<dbReference type="PROSITE" id="PS52004">
    <property type="entry name" value="KS3_2"/>
    <property type="match status" value="1"/>
</dbReference>
<dbReference type="GO" id="GO:0071770">
    <property type="term" value="P:DIM/DIP cell wall layer assembly"/>
    <property type="evidence" value="ECO:0007669"/>
    <property type="project" value="TreeGrafter"/>
</dbReference>
<dbReference type="InterPro" id="IPR016039">
    <property type="entry name" value="Thiolase-like"/>
</dbReference>
<dbReference type="InterPro" id="IPR050091">
    <property type="entry name" value="PKS_NRPS_Biosynth_Enz"/>
</dbReference>
<dbReference type="Pfam" id="PF02801">
    <property type="entry name" value="Ketoacyl-synt_C"/>
    <property type="match status" value="1"/>
</dbReference>
<evidence type="ECO:0000256" key="4">
    <source>
        <dbReference type="ARBA" id="ARBA00054155"/>
    </source>
</evidence>
<dbReference type="EMBL" id="KJ868728">
    <property type="protein sequence ID" value="AIR74913.1"/>
    <property type="molecule type" value="Genomic_DNA"/>
</dbReference>
<dbReference type="InterPro" id="IPR016035">
    <property type="entry name" value="Acyl_Trfase/lysoPLipase"/>
</dbReference>
<evidence type="ECO:0000313" key="7">
    <source>
        <dbReference type="EMBL" id="AKT38857.1"/>
    </source>
</evidence>
<dbReference type="SUPFAM" id="SSF55048">
    <property type="entry name" value="Probable ACP-binding domain of malonyl-CoA ACP transacylase"/>
    <property type="match status" value="1"/>
</dbReference>
<dbReference type="InterPro" id="IPR020841">
    <property type="entry name" value="PKS_Beta-ketoAc_synthase_dom"/>
</dbReference>
<dbReference type="PANTHER" id="PTHR43775:SF37">
    <property type="entry name" value="SI:DKEY-61P9.11"/>
    <property type="match status" value="1"/>
</dbReference>
<keyword evidence="2" id="KW-0597">Phosphoprotein</keyword>
<dbReference type="STRING" id="52.CMC5_030030"/>
<dbReference type="SMART" id="SM00825">
    <property type="entry name" value="PKS_KS"/>
    <property type="match status" value="1"/>
</dbReference>
<dbReference type="GO" id="GO:0006633">
    <property type="term" value="P:fatty acid biosynthetic process"/>
    <property type="evidence" value="ECO:0007669"/>
    <property type="project" value="TreeGrafter"/>
</dbReference>
<name>G4RJB6_CHOCO</name>
<gene>
    <name evidence="8" type="primary">croD</name>
    <name evidence="7" type="ORF">CMC5_030030</name>
</gene>
<dbReference type="Pfam" id="PF00698">
    <property type="entry name" value="Acyl_transf_1"/>
    <property type="match status" value="1"/>
</dbReference>
<dbReference type="SUPFAM" id="SSF53901">
    <property type="entry name" value="Thiolase-like"/>
    <property type="match status" value="1"/>
</dbReference>
<reference evidence="8" key="1">
    <citation type="submission" date="2009-09" db="EMBL/GenBank/DDBJ databases">
        <title>Isolation and Characterization of the Crocacin Biosynthetic Gene Cluster from Chondromyces crocatus Cmc5.</title>
        <authorList>
            <person name="Rachid S."/>
        </authorList>
    </citation>
    <scope>NUCLEOTIDE SEQUENCE</scope>
    <source>
        <strain evidence="8">Cmc5</strain>
    </source>
</reference>
<dbReference type="EMBL" id="CP012159">
    <property type="protein sequence ID" value="AKT38857.1"/>
    <property type="molecule type" value="Genomic_DNA"/>
</dbReference>
<evidence type="ECO:0000313" key="8">
    <source>
        <dbReference type="EMBL" id="CBD77738.1"/>
    </source>
</evidence>
<evidence type="ECO:0000256" key="1">
    <source>
        <dbReference type="ARBA" id="ARBA00022450"/>
    </source>
</evidence>
<dbReference type="InterPro" id="IPR014031">
    <property type="entry name" value="Ketoacyl_synth_C"/>
</dbReference>
<dbReference type="PATRIC" id="fig|52.7.peg.3303"/>
<comment type="function">
    <text evidence="4">Involved in production of the polyketide antibiotic thailandamide.</text>
</comment>
<organism evidence="8">
    <name type="scientific">Chondromyces crocatus</name>
    <dbReference type="NCBI Taxonomy" id="52"/>
    <lineage>
        <taxon>Bacteria</taxon>
        <taxon>Pseudomonadati</taxon>
        <taxon>Myxococcota</taxon>
        <taxon>Polyangia</taxon>
        <taxon>Polyangiales</taxon>
        <taxon>Polyangiaceae</taxon>
        <taxon>Chondromyces</taxon>
    </lineage>
</organism>